<keyword evidence="1" id="KW-0175">Coiled coil</keyword>
<gene>
    <name evidence="2" type="ORF">ILUMI_22334</name>
</gene>
<sequence length="186" mass="21343">MFFGKFSEKLTKEDKDKKWEEITDEAKSLGVIGGAKSWTYLRDTTWQNWRKSALRDNRKKTGRGGGDDTHVTEMDTIVCGIIGKDSLVLDGLPIPESSGSNSSEAVVPLVSNKPIDDIREGRRINIRFRLREANNEEQQLKIQKLKEQSTALTWENHKRNLEIIELENRLSFPPVTIDQRIFSEKL</sequence>
<proteinExistence type="predicted"/>
<feature type="coiled-coil region" evidence="1">
    <location>
        <begin position="128"/>
        <end position="155"/>
    </location>
</feature>
<dbReference type="EMBL" id="VTPC01090288">
    <property type="protein sequence ID" value="KAF2883832.1"/>
    <property type="molecule type" value="Genomic_DNA"/>
</dbReference>
<evidence type="ECO:0000313" key="3">
    <source>
        <dbReference type="Proteomes" id="UP000801492"/>
    </source>
</evidence>
<dbReference type="Proteomes" id="UP000801492">
    <property type="component" value="Unassembled WGS sequence"/>
</dbReference>
<dbReference type="OrthoDB" id="6766923at2759"/>
<name>A0A8K0CEK7_IGNLU</name>
<evidence type="ECO:0000256" key="1">
    <source>
        <dbReference type="SAM" id="Coils"/>
    </source>
</evidence>
<evidence type="ECO:0000313" key="2">
    <source>
        <dbReference type="EMBL" id="KAF2883832.1"/>
    </source>
</evidence>
<dbReference type="AlphaFoldDB" id="A0A8K0CEK7"/>
<comment type="caution">
    <text evidence="2">The sequence shown here is derived from an EMBL/GenBank/DDBJ whole genome shotgun (WGS) entry which is preliminary data.</text>
</comment>
<accession>A0A8K0CEK7</accession>
<protein>
    <recommendedName>
        <fullName evidence="4">Regulatory protein zeste</fullName>
    </recommendedName>
</protein>
<keyword evidence="3" id="KW-1185">Reference proteome</keyword>
<evidence type="ECO:0008006" key="4">
    <source>
        <dbReference type="Google" id="ProtNLM"/>
    </source>
</evidence>
<organism evidence="2 3">
    <name type="scientific">Ignelater luminosus</name>
    <name type="common">Cucubano</name>
    <name type="synonym">Pyrophorus luminosus</name>
    <dbReference type="NCBI Taxonomy" id="2038154"/>
    <lineage>
        <taxon>Eukaryota</taxon>
        <taxon>Metazoa</taxon>
        <taxon>Ecdysozoa</taxon>
        <taxon>Arthropoda</taxon>
        <taxon>Hexapoda</taxon>
        <taxon>Insecta</taxon>
        <taxon>Pterygota</taxon>
        <taxon>Neoptera</taxon>
        <taxon>Endopterygota</taxon>
        <taxon>Coleoptera</taxon>
        <taxon>Polyphaga</taxon>
        <taxon>Elateriformia</taxon>
        <taxon>Elateroidea</taxon>
        <taxon>Elateridae</taxon>
        <taxon>Agrypninae</taxon>
        <taxon>Pyrophorini</taxon>
        <taxon>Ignelater</taxon>
    </lineage>
</organism>
<reference evidence="2" key="1">
    <citation type="submission" date="2019-08" db="EMBL/GenBank/DDBJ databases">
        <title>The genome of the North American firefly Photinus pyralis.</title>
        <authorList>
            <consortium name="Photinus pyralis genome working group"/>
            <person name="Fallon T.R."/>
            <person name="Sander Lower S.E."/>
            <person name="Weng J.-K."/>
        </authorList>
    </citation>
    <scope>NUCLEOTIDE SEQUENCE</scope>
    <source>
        <strain evidence="2">TRF0915ILg1</strain>
        <tissue evidence="2">Whole body</tissue>
    </source>
</reference>